<sequence length="462" mass="51447">MTSRLVDGPRGRRFLYELLARAEQRENGEYNENSLVSAMWDLSIRLTRDDGSHAVATFEWTGEEAGASKRKGNTGRLIGRIRKKWMARSRGPWHRSGSFRLGLKPGWAAHAPAAGYTSGQSFNPVPHWKEGVPPVRDLVTSAKVAVLIREASKRLGEEKIPMSDLVQALAESVISARYWQEPDMIDIILSDPVVADALRDSEEMLELLGLDFEMLAGGGVELAATWLIDEIDSQCVVKPSEQVLDAWLKSTVARTESATRERPDDSTANWSGHWWSTPPRGLLVSNGETVDGDPAAFSCTEDGPISTRAEIRELTVPEKRVLVIENAEDWAELSKRFPLDITAEVRHDWFRVTGLDVTWIIPNWRDVAREWDGVKLSVRGYLTSATRAIDVGDNASMIAGWGPGETFWLNGEGIFVGESEIWEQSNVGDLLWERVSNRHGENLEDDETALGGNEGPEDQLFN</sequence>
<keyword evidence="3" id="KW-1185">Reference proteome</keyword>
<dbReference type="EMBL" id="CP034593">
    <property type="protein sequence ID" value="AZQ77942.1"/>
    <property type="molecule type" value="Genomic_DNA"/>
</dbReference>
<name>A0A3Q9G8C8_9ACTO</name>
<evidence type="ECO:0000313" key="2">
    <source>
        <dbReference type="EMBL" id="AZQ77942.1"/>
    </source>
</evidence>
<dbReference type="Proteomes" id="UP000280344">
    <property type="component" value="Chromosome"/>
</dbReference>
<dbReference type="OrthoDB" id="3265436at2"/>
<proteinExistence type="predicted"/>
<feature type="region of interest" description="Disordered" evidence="1">
    <location>
        <begin position="442"/>
        <end position="462"/>
    </location>
</feature>
<organism evidence="2 3">
    <name type="scientific">Flaviflexus ciconiae</name>
    <dbReference type="NCBI Taxonomy" id="2496867"/>
    <lineage>
        <taxon>Bacteria</taxon>
        <taxon>Bacillati</taxon>
        <taxon>Actinomycetota</taxon>
        <taxon>Actinomycetes</taxon>
        <taxon>Actinomycetales</taxon>
        <taxon>Actinomycetaceae</taxon>
        <taxon>Flaviflexus</taxon>
    </lineage>
</organism>
<dbReference type="AlphaFoldDB" id="A0A3Q9G8C8"/>
<gene>
    <name evidence="2" type="ORF">EJ997_11940</name>
</gene>
<dbReference type="KEGG" id="flh:EJ997_11940"/>
<protein>
    <submittedName>
        <fullName evidence="2">Uncharacterized protein</fullName>
    </submittedName>
</protein>
<evidence type="ECO:0000256" key="1">
    <source>
        <dbReference type="SAM" id="MobiDB-lite"/>
    </source>
</evidence>
<accession>A0A3Q9G8C8</accession>
<reference evidence="2 3" key="1">
    <citation type="submission" date="2018-12" db="EMBL/GenBank/DDBJ databases">
        <title>Complete genome sequence of Flaviflexus sp. H23T48.</title>
        <authorList>
            <person name="Bae J.-W."/>
            <person name="Lee J.-Y."/>
        </authorList>
    </citation>
    <scope>NUCLEOTIDE SEQUENCE [LARGE SCALE GENOMIC DNA]</scope>
    <source>
        <strain evidence="2 3">H23T48</strain>
    </source>
</reference>
<evidence type="ECO:0000313" key="3">
    <source>
        <dbReference type="Proteomes" id="UP000280344"/>
    </source>
</evidence>